<dbReference type="AlphaFoldDB" id="A0A8C4N2E6"/>
<dbReference type="Proteomes" id="UP000694387">
    <property type="component" value="Chromosome 26"/>
</dbReference>
<feature type="transmembrane region" description="Helical" evidence="12">
    <location>
        <begin position="20"/>
        <end position="37"/>
    </location>
</feature>
<evidence type="ECO:0000256" key="10">
    <source>
        <dbReference type="PIRSR" id="PIRSR605076-2"/>
    </source>
</evidence>
<dbReference type="SUPFAM" id="SSF53448">
    <property type="entry name" value="Nucleotide-diphospho-sugar transferases"/>
    <property type="match status" value="1"/>
</dbReference>
<dbReference type="InterPro" id="IPR005076">
    <property type="entry name" value="Glyco_trans_6"/>
</dbReference>
<dbReference type="Ensembl" id="ENSEAST00005034148.2">
    <property type="protein sequence ID" value="ENSEASP00005031415.2"/>
    <property type="gene ID" value="ENSEASG00005021391.2"/>
</dbReference>
<feature type="binding site" evidence="10">
    <location>
        <position position="304"/>
    </location>
    <ligand>
        <name>an alpha-L-fucosyl-(1-&gt;2)-beta-D-galactosyl derivative</name>
        <dbReference type="ChEBI" id="CHEBI:140327"/>
    </ligand>
</feature>
<evidence type="ECO:0000256" key="7">
    <source>
        <dbReference type="ARBA" id="ARBA00022989"/>
    </source>
</evidence>
<feature type="active site" description="Nucleophile" evidence="9">
    <location>
        <position position="304"/>
    </location>
</feature>
<dbReference type="GO" id="GO:0004380">
    <property type="term" value="F:glycoprotein-fucosylgalactoside alpha-N-acetylgalactosaminyltransferase activity"/>
    <property type="evidence" value="ECO:0007669"/>
    <property type="project" value="TreeGrafter"/>
</dbReference>
<evidence type="ECO:0000256" key="5">
    <source>
        <dbReference type="ARBA" id="ARBA00022692"/>
    </source>
</evidence>
<feature type="binding site" evidence="10">
    <location>
        <begin position="122"/>
        <end position="124"/>
    </location>
    <ligand>
        <name>UDP-N-acetyl-alpha-D-galactosamine</name>
        <dbReference type="ChEBI" id="CHEBI:67138"/>
    </ligand>
</feature>
<dbReference type="GO" id="GO:0016020">
    <property type="term" value="C:membrane"/>
    <property type="evidence" value="ECO:0007669"/>
    <property type="project" value="UniProtKB-SubCell"/>
</dbReference>
<dbReference type="GO" id="GO:0031982">
    <property type="term" value="C:vesicle"/>
    <property type="evidence" value="ECO:0007669"/>
    <property type="project" value="TreeGrafter"/>
</dbReference>
<dbReference type="FunFam" id="3.90.550.10:FF:000022">
    <property type="entry name" value="Histo-blood group ABO system transferase"/>
    <property type="match status" value="1"/>
</dbReference>
<reference evidence="13" key="3">
    <citation type="submission" date="2025-09" db="UniProtKB">
        <authorList>
            <consortium name="Ensembl"/>
        </authorList>
    </citation>
    <scope>IDENTIFICATION</scope>
</reference>
<proteinExistence type="inferred from homology"/>
<dbReference type="PANTHER" id="PTHR10462:SF29">
    <property type="entry name" value="HISTO-BLOOD GROUP ABO SYSTEM TRANSFERASE"/>
    <property type="match status" value="1"/>
</dbReference>
<evidence type="ECO:0000256" key="9">
    <source>
        <dbReference type="PIRSR" id="PIRSR605076-1"/>
    </source>
</evidence>
<dbReference type="InterPro" id="IPR029044">
    <property type="entry name" value="Nucleotide-diphossugar_trans"/>
</dbReference>
<dbReference type="GeneTree" id="ENSGT00950000182858"/>
<dbReference type="GO" id="GO:0005794">
    <property type="term" value="C:Golgi apparatus"/>
    <property type="evidence" value="ECO:0007669"/>
    <property type="project" value="TreeGrafter"/>
</dbReference>
<keyword evidence="11" id="KW-0479">Metal-binding</keyword>
<comment type="subcellular location">
    <subcellularLocation>
        <location evidence="1">Membrane</location>
        <topology evidence="1">Single-pass type II membrane protein</topology>
    </subcellularLocation>
</comment>
<evidence type="ECO:0000256" key="6">
    <source>
        <dbReference type="ARBA" id="ARBA00022968"/>
    </source>
</evidence>
<name>A0A8C4N2E6_EQUAS</name>
<keyword evidence="5 12" id="KW-0812">Transmembrane</keyword>
<dbReference type="GO" id="GO:0005975">
    <property type="term" value="P:carbohydrate metabolic process"/>
    <property type="evidence" value="ECO:0007669"/>
    <property type="project" value="InterPro"/>
</dbReference>
<organism evidence="13 14">
    <name type="scientific">Equus asinus</name>
    <name type="common">Donkey</name>
    <name type="synonym">Equus africanus asinus</name>
    <dbReference type="NCBI Taxonomy" id="9793"/>
    <lineage>
        <taxon>Eukaryota</taxon>
        <taxon>Metazoa</taxon>
        <taxon>Chordata</taxon>
        <taxon>Craniata</taxon>
        <taxon>Vertebrata</taxon>
        <taxon>Euteleostomi</taxon>
        <taxon>Mammalia</taxon>
        <taxon>Eutheria</taxon>
        <taxon>Laurasiatheria</taxon>
        <taxon>Perissodactyla</taxon>
        <taxon>Equidae</taxon>
        <taxon>Equus</taxon>
    </lineage>
</organism>
<sequence length="360" mass="41908">MAQLLPILAGTQRCCSLRRVTFLLLIALALAFFGYCYQKPRAQKLENIQAGASVAVRERHDLQDVNLPRMVYPQPQVLALPREDVLLVTPWLAPIIWEGTFNIDILNEWFRLQNTTIGLTVFAVKKNIIYLKQLLETAERHFMVGYKVNYYIFTDRPDHVPRIPLQNGRQMVILKVQSYSSWRDIFLHRMEVISNFSEQRFHREVDYLVCADGKMKFTEHVGVEILASLFGTLHPGFYGLSRNNFPYERRPQSQAQIPEDEGDFYYTGALFGGSVPEVHRLTKACYQAMMVDKNSDIDAVWLEESHLNKYLLYHKPSKVLSPEYMWNKQLLGYWGAEQVNRLLRIVTRIRLNVLGNSFQE</sequence>
<evidence type="ECO:0000256" key="3">
    <source>
        <dbReference type="ARBA" id="ARBA00022676"/>
    </source>
</evidence>
<feature type="binding site" evidence="11">
    <location>
        <position position="212"/>
    </location>
    <ligand>
        <name>Mn(2+)</name>
        <dbReference type="ChEBI" id="CHEBI:29035"/>
    </ligand>
</feature>
<reference evidence="13" key="2">
    <citation type="submission" date="2025-08" db="UniProtKB">
        <authorList>
            <consortium name="Ensembl"/>
        </authorList>
    </citation>
    <scope>IDENTIFICATION</scope>
</reference>
<keyword evidence="6" id="KW-0735">Signal-anchor</keyword>
<evidence type="ECO:0000256" key="2">
    <source>
        <dbReference type="ARBA" id="ARBA00010413"/>
    </source>
</evidence>
<evidence type="ECO:0000313" key="14">
    <source>
        <dbReference type="Proteomes" id="UP000694387"/>
    </source>
</evidence>
<comment type="cofactor">
    <cofactor evidence="11">
        <name>Mn(2+)</name>
        <dbReference type="ChEBI" id="CHEBI:29035"/>
    </cofactor>
    <text evidence="11">Binds 1 Mn(2+) ion per subunit.</text>
</comment>
<dbReference type="PANTHER" id="PTHR10462">
    <property type="entry name" value="GLYCOSYLTRANSFERASE-RELATED"/>
    <property type="match status" value="1"/>
</dbReference>
<accession>A0A8C4N2E6</accession>
<dbReference type="Gene3D" id="3.90.550.10">
    <property type="entry name" value="Spore Coat Polysaccharide Biosynthesis Protein SpsA, Chain A"/>
    <property type="match status" value="1"/>
</dbReference>
<evidence type="ECO:0000256" key="4">
    <source>
        <dbReference type="ARBA" id="ARBA00022679"/>
    </source>
</evidence>
<keyword evidence="8 12" id="KW-0472">Membrane</keyword>
<comment type="similarity">
    <text evidence="2">Belongs to the glycosyltransferase 6 family.</text>
</comment>
<gene>
    <name evidence="13" type="primary">LOC106829212</name>
</gene>
<dbReference type="Pfam" id="PF03414">
    <property type="entry name" value="Glyco_transf_6"/>
    <property type="match status" value="1"/>
</dbReference>
<keyword evidence="3" id="KW-0328">Glycosyltransferase</keyword>
<evidence type="ECO:0000256" key="11">
    <source>
        <dbReference type="PIRSR" id="PIRSR605076-3"/>
    </source>
</evidence>
<evidence type="ECO:0000256" key="12">
    <source>
        <dbReference type="SAM" id="Phobius"/>
    </source>
</evidence>
<keyword evidence="11" id="KW-0464">Manganese</keyword>
<evidence type="ECO:0000313" key="13">
    <source>
        <dbReference type="Ensembl" id="ENSEASP00005031415.2"/>
    </source>
</evidence>
<evidence type="ECO:0000256" key="8">
    <source>
        <dbReference type="ARBA" id="ARBA00023136"/>
    </source>
</evidence>
<keyword evidence="7 12" id="KW-1133">Transmembrane helix</keyword>
<keyword evidence="14" id="KW-1185">Reference proteome</keyword>
<feature type="binding site" evidence="10">
    <location>
        <position position="234"/>
    </location>
    <ligand>
        <name>an alpha-L-fucosyl-(1-&gt;2)-beta-D-galactosyl derivative</name>
        <dbReference type="ChEBI" id="CHEBI:140327"/>
    </ligand>
</feature>
<protein>
    <submittedName>
        <fullName evidence="13">Uncharacterized protein</fullName>
    </submittedName>
</protein>
<reference evidence="13 14" key="1">
    <citation type="journal article" date="2020" name="Nat. Commun.">
        <title>Donkey genomes provide new insights into domestication and selection for coat color.</title>
        <authorList>
            <person name="Wang"/>
            <person name="C."/>
            <person name="Li"/>
            <person name="H."/>
            <person name="Guo"/>
            <person name="Y."/>
            <person name="Huang"/>
            <person name="J."/>
            <person name="Sun"/>
            <person name="Y."/>
            <person name="Min"/>
            <person name="J."/>
            <person name="Wang"/>
            <person name="J."/>
            <person name="Fang"/>
            <person name="X."/>
            <person name="Zhao"/>
            <person name="Z."/>
            <person name="Wang"/>
            <person name="S."/>
            <person name="Zhang"/>
            <person name="Y."/>
            <person name="Liu"/>
            <person name="Q."/>
            <person name="Jiang"/>
            <person name="Q."/>
            <person name="Wang"/>
            <person name="X."/>
            <person name="Guo"/>
            <person name="Y."/>
            <person name="Yang"/>
            <person name="C."/>
            <person name="Wang"/>
            <person name="Y."/>
            <person name="Tian"/>
            <person name="F."/>
            <person name="Zhuang"/>
            <person name="G."/>
            <person name="Fan"/>
            <person name="Y."/>
            <person name="Gao"/>
            <person name="Q."/>
            <person name="Li"/>
            <person name="Y."/>
            <person name="Ju"/>
            <person name="Z."/>
            <person name="Li"/>
            <person name="J."/>
            <person name="Li"/>
            <person name="R."/>
            <person name="Hou"/>
            <person name="M."/>
            <person name="Yang"/>
            <person name="G."/>
            <person name="Liu"/>
            <person name="G."/>
            <person name="Liu"/>
            <person name="W."/>
            <person name="Guo"/>
            <person name="J."/>
            <person name="Pan"/>
            <person name="S."/>
            <person name="Fan"/>
            <person name="G."/>
            <person name="Zhang"/>
            <person name="W."/>
            <person name="Zhang"/>
            <person name="R."/>
            <person name="Yu"/>
            <person name="J."/>
            <person name="Zhang"/>
            <person name="X."/>
            <person name="Yin"/>
            <person name="Q."/>
            <person name="Ji"/>
            <person name="C."/>
            <person name="Jin"/>
            <person name="Y."/>
            <person name="Yue"/>
            <person name="G."/>
            <person name="Liu"/>
            <person name="M."/>
            <person name="Xu"/>
            <person name="J."/>
            <person name="Liu"/>
            <person name="S."/>
            <person name="Jordana"/>
            <person name="J."/>
            <person name="Noce"/>
            <person name="A."/>
            <person name="Amills"/>
            <person name="M."/>
            <person name="Wu"/>
            <person name="D.D."/>
            <person name="Li"/>
            <person name="S."/>
            <person name="Zhou"/>
            <person name="X. and Zhong"/>
            <person name="J."/>
        </authorList>
    </citation>
    <scope>NUCLEOTIDE SEQUENCE [LARGE SCALE GENOMIC DNA]</scope>
</reference>
<evidence type="ECO:0000256" key="1">
    <source>
        <dbReference type="ARBA" id="ARBA00004606"/>
    </source>
</evidence>
<dbReference type="GO" id="GO:0046872">
    <property type="term" value="F:metal ion binding"/>
    <property type="evidence" value="ECO:0007669"/>
    <property type="project" value="UniProtKB-KW"/>
</dbReference>
<keyword evidence="4" id="KW-0808">Transferase</keyword>